<keyword evidence="3" id="KW-1185">Reference proteome</keyword>
<dbReference type="AlphaFoldDB" id="A0A6A4J3T8"/>
<comment type="caution">
    <text evidence="2">The sequence shown here is derived from an EMBL/GenBank/DDBJ whole genome shotgun (WGS) entry which is preliminary data.</text>
</comment>
<organism evidence="2 3">
    <name type="scientific">Apolygus lucorum</name>
    <name type="common">Small green plant bug</name>
    <name type="synonym">Lygocoris lucorum</name>
    <dbReference type="NCBI Taxonomy" id="248454"/>
    <lineage>
        <taxon>Eukaryota</taxon>
        <taxon>Metazoa</taxon>
        <taxon>Ecdysozoa</taxon>
        <taxon>Arthropoda</taxon>
        <taxon>Hexapoda</taxon>
        <taxon>Insecta</taxon>
        <taxon>Pterygota</taxon>
        <taxon>Neoptera</taxon>
        <taxon>Paraneoptera</taxon>
        <taxon>Hemiptera</taxon>
        <taxon>Heteroptera</taxon>
        <taxon>Panheteroptera</taxon>
        <taxon>Cimicomorpha</taxon>
        <taxon>Miridae</taxon>
        <taxon>Mirini</taxon>
        <taxon>Apolygus</taxon>
    </lineage>
</organism>
<proteinExistence type="predicted"/>
<dbReference type="OrthoDB" id="6363430at2759"/>
<sequence length="67" mass="7745">MFGWRSKNKAQRSMPSGSGAVLRARRSGVSVKPNRVLDKGSSRGMIYENEELRMRNINYNEELDKRE</sequence>
<feature type="region of interest" description="Disordered" evidence="1">
    <location>
        <begin position="1"/>
        <end position="39"/>
    </location>
</feature>
<evidence type="ECO:0000313" key="2">
    <source>
        <dbReference type="EMBL" id="KAF6202425.1"/>
    </source>
</evidence>
<evidence type="ECO:0000256" key="1">
    <source>
        <dbReference type="SAM" id="MobiDB-lite"/>
    </source>
</evidence>
<name>A0A6A4J3T8_APOLU</name>
<accession>A0A6A4J3T8</accession>
<gene>
    <name evidence="2" type="ORF">GE061_004824</name>
</gene>
<dbReference type="EMBL" id="WIXP02000012">
    <property type="protein sequence ID" value="KAF6202425.1"/>
    <property type="molecule type" value="Genomic_DNA"/>
</dbReference>
<protein>
    <submittedName>
        <fullName evidence="2">Uncharacterized protein</fullName>
    </submittedName>
</protein>
<evidence type="ECO:0000313" key="3">
    <source>
        <dbReference type="Proteomes" id="UP000466442"/>
    </source>
</evidence>
<feature type="compositionally biased region" description="Basic residues" evidence="1">
    <location>
        <begin position="1"/>
        <end position="10"/>
    </location>
</feature>
<reference evidence="2" key="1">
    <citation type="journal article" date="2021" name="Mol. Ecol. Resour.">
        <title>Apolygus lucorum genome provides insights into omnivorousness and mesophyll feeding.</title>
        <authorList>
            <person name="Liu Y."/>
            <person name="Liu H."/>
            <person name="Wang H."/>
            <person name="Huang T."/>
            <person name="Liu B."/>
            <person name="Yang B."/>
            <person name="Yin L."/>
            <person name="Li B."/>
            <person name="Zhang Y."/>
            <person name="Zhang S."/>
            <person name="Jiang F."/>
            <person name="Zhang X."/>
            <person name="Ren Y."/>
            <person name="Wang B."/>
            <person name="Wang S."/>
            <person name="Lu Y."/>
            <person name="Wu K."/>
            <person name="Fan W."/>
            <person name="Wang G."/>
        </authorList>
    </citation>
    <scope>NUCLEOTIDE SEQUENCE</scope>
    <source>
        <strain evidence="2">12Hb</strain>
    </source>
</reference>
<dbReference type="Proteomes" id="UP000466442">
    <property type="component" value="Linkage Group LG12"/>
</dbReference>